<dbReference type="InterPro" id="IPR045337">
    <property type="entry name" value="MmgE_PrpD_C"/>
</dbReference>
<dbReference type="EMBL" id="LT629692">
    <property type="protein sequence ID" value="SDG81425.1"/>
    <property type="molecule type" value="Genomic_DNA"/>
</dbReference>
<sequence>MDTTLERLVDFVDSVETRHLAPQTVEQVVRHVVDTVGCGAGGFRSEPAAIARSVVEGTGGPLVASVYGQPEKILVDCAGFVNGAANRYLDFNDFGSSGHPSDMIAVVLAAAEATRAGGSEVVAGVYTAYEVATTLAESVPATGGWDQGIFSSLGVAAGLARVFGLSRQQTANALSLAIVPSAPLKVTRYGQLSEWKAAAVPHASMTASFATRLARAGMTGPPEPFEGKFGLFEQVWEPFDLRLGSAVPSAIERSSLKRFGACYWGQVAIDIVTRLRVGLDLERVESIEVVTCDSAYRAIGGGVGDHDAKWRPSTRETADHSMPFLVASALRDGAIGEATYADERLSDRRLLAVMDRITVTGRDDLTARSTRDRCPTSVTITLSDGTVVEHEQDFPRGHPANPMSDSEVAAKFDDLVSEALPAAASADLSGQLWDLPALSSLEGIAAHFRSFGAD</sequence>
<dbReference type="OrthoDB" id="9797528at2"/>
<feature type="domain" description="MmgE/PrpD C-terminal" evidence="3">
    <location>
        <begin position="259"/>
        <end position="424"/>
    </location>
</feature>
<dbReference type="Pfam" id="PF19305">
    <property type="entry name" value="MmgE_PrpD_C"/>
    <property type="match status" value="1"/>
</dbReference>
<dbReference type="InterPro" id="IPR042188">
    <property type="entry name" value="MmgE/PrpD_sf_2"/>
</dbReference>
<dbReference type="RefSeq" id="WP_091487973.1">
    <property type="nucleotide sequence ID" value="NZ_LT629692.1"/>
</dbReference>
<dbReference type="Pfam" id="PF03972">
    <property type="entry name" value="MmgE_PrpD_N"/>
    <property type="match status" value="1"/>
</dbReference>
<reference evidence="4 5" key="1">
    <citation type="submission" date="2016-10" db="EMBL/GenBank/DDBJ databases">
        <authorList>
            <person name="de Groot N.N."/>
        </authorList>
    </citation>
    <scope>NUCLEOTIDE SEQUENCE [LARGE SCALE GENOMIC DNA]</scope>
    <source>
        <strain evidence="4 5">DSM 23142</strain>
    </source>
</reference>
<dbReference type="SUPFAM" id="SSF103378">
    <property type="entry name" value="2-methylcitrate dehydratase PrpD"/>
    <property type="match status" value="1"/>
</dbReference>
<dbReference type="InterPro" id="IPR042183">
    <property type="entry name" value="MmgE/PrpD_sf_1"/>
</dbReference>
<dbReference type="InterPro" id="IPR005656">
    <property type="entry name" value="MmgE_PrpD"/>
</dbReference>
<dbReference type="InterPro" id="IPR045336">
    <property type="entry name" value="MmgE_PrpD_N"/>
</dbReference>
<accession>A0A1G7XAZ0</accession>
<feature type="domain" description="MmgE/PrpD N-terminal" evidence="2">
    <location>
        <begin position="6"/>
        <end position="241"/>
    </location>
</feature>
<dbReference type="Gene3D" id="3.30.1330.120">
    <property type="entry name" value="2-methylcitrate dehydratase PrpD"/>
    <property type="match status" value="1"/>
</dbReference>
<dbReference type="STRING" id="370764.SAMN04489810_1366"/>
<protein>
    <submittedName>
        <fullName evidence="4">2-methylcitrate dehydratase</fullName>
    </submittedName>
</protein>
<dbReference type="InterPro" id="IPR036148">
    <property type="entry name" value="MmgE/PrpD_sf"/>
</dbReference>
<organism evidence="4 5">
    <name type="scientific">Microbacterium pygmaeum</name>
    <dbReference type="NCBI Taxonomy" id="370764"/>
    <lineage>
        <taxon>Bacteria</taxon>
        <taxon>Bacillati</taxon>
        <taxon>Actinomycetota</taxon>
        <taxon>Actinomycetes</taxon>
        <taxon>Micrococcales</taxon>
        <taxon>Microbacteriaceae</taxon>
        <taxon>Microbacterium</taxon>
    </lineage>
</organism>
<dbReference type="Proteomes" id="UP000199009">
    <property type="component" value="Chromosome I"/>
</dbReference>
<dbReference type="AlphaFoldDB" id="A0A1G7XAZ0"/>
<dbReference type="Gene3D" id="1.10.4100.10">
    <property type="entry name" value="2-methylcitrate dehydratase PrpD"/>
    <property type="match status" value="1"/>
</dbReference>
<comment type="similarity">
    <text evidence="1">Belongs to the PrpD family.</text>
</comment>
<dbReference type="GO" id="GO:0016829">
    <property type="term" value="F:lyase activity"/>
    <property type="evidence" value="ECO:0007669"/>
    <property type="project" value="InterPro"/>
</dbReference>
<evidence type="ECO:0000313" key="5">
    <source>
        <dbReference type="Proteomes" id="UP000199009"/>
    </source>
</evidence>
<evidence type="ECO:0000313" key="4">
    <source>
        <dbReference type="EMBL" id="SDG81425.1"/>
    </source>
</evidence>
<keyword evidence="5" id="KW-1185">Reference proteome</keyword>
<proteinExistence type="inferred from homology"/>
<evidence type="ECO:0000259" key="3">
    <source>
        <dbReference type="Pfam" id="PF19305"/>
    </source>
</evidence>
<name>A0A1G7XAZ0_9MICO</name>
<evidence type="ECO:0000259" key="2">
    <source>
        <dbReference type="Pfam" id="PF03972"/>
    </source>
</evidence>
<evidence type="ECO:0000256" key="1">
    <source>
        <dbReference type="ARBA" id="ARBA00006174"/>
    </source>
</evidence>
<gene>
    <name evidence="4" type="ORF">SAMN04489810_1366</name>
</gene>
<dbReference type="PANTHER" id="PTHR16943:SF8">
    <property type="entry name" value="2-METHYLCITRATE DEHYDRATASE"/>
    <property type="match status" value="1"/>
</dbReference>
<dbReference type="PANTHER" id="PTHR16943">
    <property type="entry name" value="2-METHYLCITRATE DEHYDRATASE-RELATED"/>
    <property type="match status" value="1"/>
</dbReference>